<reference evidence="5" key="1">
    <citation type="submission" date="2017-02" db="UniProtKB">
        <authorList>
            <consortium name="WormBaseParasite"/>
        </authorList>
    </citation>
    <scope>IDENTIFICATION</scope>
</reference>
<gene>
    <name evidence="3" type="ORF">EVEC_LOCUS4807</name>
</gene>
<dbReference type="AlphaFoldDB" id="A0A0N4V4Q7"/>
<accession>A0A0N4V4Q7</accession>
<evidence type="ECO:0000313" key="3">
    <source>
        <dbReference type="EMBL" id="VDD90056.1"/>
    </source>
</evidence>
<sequence>MWVGSASLSTAFPVTFCTVLIRMMITMILTCKSPSISAHSTTTITTSATTEPTTTVVDLSTIHSSIIKPDESFKVAVIQALLDVKPQKSTEADVNWATNDVKNRKPRHIAEKSSVEIDTSPSSAAKTYHIRIVNTAWKKSEDTSDEDPISKVSDERKDVQEIERIIHRRHGEHPIRHLHHNRHVSSMPPDRKKREREQFKGKKVMNLVKPKEGFECPTRSKNRMKDHVTAVTIEEICDGTPHCPNEEDEDPTAYKRIDGTNGQGPEGPDRKAPN</sequence>
<evidence type="ECO:0000313" key="4">
    <source>
        <dbReference type="Proteomes" id="UP000274131"/>
    </source>
</evidence>
<feature type="transmembrane region" description="Helical" evidence="2">
    <location>
        <begin position="6"/>
        <end position="25"/>
    </location>
</feature>
<dbReference type="WBParaSite" id="EVEC_0000515401-mRNA-1">
    <property type="protein sequence ID" value="EVEC_0000515401-mRNA-1"/>
    <property type="gene ID" value="EVEC_0000515401"/>
</dbReference>
<name>A0A0N4V4Q7_ENTVE</name>
<keyword evidence="2" id="KW-1133">Transmembrane helix</keyword>
<evidence type="ECO:0000313" key="5">
    <source>
        <dbReference type="WBParaSite" id="EVEC_0000515401-mRNA-1"/>
    </source>
</evidence>
<reference evidence="3 4" key="2">
    <citation type="submission" date="2018-10" db="EMBL/GenBank/DDBJ databases">
        <authorList>
            <consortium name="Pathogen Informatics"/>
        </authorList>
    </citation>
    <scope>NUCLEOTIDE SEQUENCE [LARGE SCALE GENOMIC DNA]</scope>
</reference>
<protein>
    <submittedName>
        <fullName evidence="5">Circumsporozoite protein</fullName>
    </submittedName>
</protein>
<keyword evidence="2" id="KW-0812">Transmembrane</keyword>
<dbReference type="Proteomes" id="UP000274131">
    <property type="component" value="Unassembled WGS sequence"/>
</dbReference>
<feature type="region of interest" description="Disordered" evidence="1">
    <location>
        <begin position="236"/>
        <end position="274"/>
    </location>
</feature>
<evidence type="ECO:0000256" key="2">
    <source>
        <dbReference type="SAM" id="Phobius"/>
    </source>
</evidence>
<dbReference type="EMBL" id="UXUI01007968">
    <property type="protein sequence ID" value="VDD90056.1"/>
    <property type="molecule type" value="Genomic_DNA"/>
</dbReference>
<proteinExistence type="predicted"/>
<evidence type="ECO:0000256" key="1">
    <source>
        <dbReference type="SAM" id="MobiDB-lite"/>
    </source>
</evidence>
<keyword evidence="4" id="KW-1185">Reference proteome</keyword>
<keyword evidence="2" id="KW-0472">Membrane</keyword>
<organism evidence="5">
    <name type="scientific">Enterobius vermicularis</name>
    <name type="common">Human pinworm</name>
    <dbReference type="NCBI Taxonomy" id="51028"/>
    <lineage>
        <taxon>Eukaryota</taxon>
        <taxon>Metazoa</taxon>
        <taxon>Ecdysozoa</taxon>
        <taxon>Nematoda</taxon>
        <taxon>Chromadorea</taxon>
        <taxon>Rhabditida</taxon>
        <taxon>Spirurina</taxon>
        <taxon>Oxyuridomorpha</taxon>
        <taxon>Oxyuroidea</taxon>
        <taxon>Oxyuridae</taxon>
        <taxon>Enterobius</taxon>
    </lineage>
</organism>